<dbReference type="KEGG" id="slk:SLUN_04075"/>
<dbReference type="RefSeq" id="WP_108147192.1">
    <property type="nucleotide sequence ID" value="NZ_CP026304.1"/>
</dbReference>
<accession>A0A2R4SX99</accession>
<dbReference type="Proteomes" id="UP000244201">
    <property type="component" value="Chromosome"/>
</dbReference>
<dbReference type="AlphaFoldDB" id="A0A2R4SX99"/>
<dbReference type="Pfam" id="PF07676">
    <property type="entry name" value="PD40"/>
    <property type="match status" value="1"/>
</dbReference>
<reference evidence="1 2" key="1">
    <citation type="submission" date="2018-01" db="EMBL/GenBank/DDBJ databases">
        <title>Complete genome sequence of Streptomyces lunaelactis MM109T, a Ferroverdin A producer isolated from cave moonmilk deposits.</title>
        <authorList>
            <person name="Naome A."/>
            <person name="Martinet L."/>
            <person name="Maciejewska M."/>
            <person name="Anderssen S."/>
            <person name="Adam D."/>
            <person name="Tenconi E."/>
            <person name="Deflandre B."/>
            <person name="Arguelles-Arias A."/>
            <person name="Calusinska M."/>
            <person name="Copieters W."/>
            <person name="Karim L."/>
            <person name="Hanikenne M."/>
            <person name="Baurain D."/>
            <person name="van Wezel G."/>
            <person name="Smargiasso N."/>
            <person name="de Pauw E."/>
            <person name="Delfosse P."/>
            <person name="Rigali S."/>
        </authorList>
    </citation>
    <scope>NUCLEOTIDE SEQUENCE [LARGE SCALE GENOMIC DNA]</scope>
    <source>
        <strain evidence="1 2">MM109</strain>
    </source>
</reference>
<dbReference type="Gene3D" id="2.120.10.30">
    <property type="entry name" value="TolB, C-terminal domain"/>
    <property type="match status" value="1"/>
</dbReference>
<gene>
    <name evidence="1" type="ORF">SLUN_04075</name>
</gene>
<sequence>MTPDISGPRARLLILGLATAVLAAVAVVATVRAADRAGERDRARPGEPVARAGVVTLRQQGRLLFRNLAWGPQRDHISSLPLTTMAGPRTAAPRNCLRFHAAAGTGICLRATGGVVPGHEAVLLDARLRPVRTFPVPGMPTRARVSPSGRLVAWTVFVSGDSYAGGAFSTRTAIYDTRTGTLRSDLESFTVVKDGQRHRAADHNFWGVTFAAGDNRFYATLATGGRTYLVEGDLARRTLRTLRENVECPSLSPDGTRVAFKKRVPGAFADAPWRLHILDLRTGRETALAERRSVDDQALWLNGHTLLYALPGDFGADLWSIPADGGGAPRMIVKSGTSPAVIA</sequence>
<evidence type="ECO:0000313" key="1">
    <source>
        <dbReference type="EMBL" id="AVZ71501.1"/>
    </source>
</evidence>
<dbReference type="InterPro" id="IPR011659">
    <property type="entry name" value="WD40"/>
</dbReference>
<dbReference type="SUPFAM" id="SSF82171">
    <property type="entry name" value="DPP6 N-terminal domain-like"/>
    <property type="match status" value="1"/>
</dbReference>
<evidence type="ECO:0000313" key="2">
    <source>
        <dbReference type="Proteomes" id="UP000244201"/>
    </source>
</evidence>
<dbReference type="InterPro" id="IPR011042">
    <property type="entry name" value="6-blade_b-propeller_TolB-like"/>
</dbReference>
<protein>
    <submittedName>
        <fullName evidence="1">TolB-like translocation protein</fullName>
    </submittedName>
</protein>
<name>A0A2R4SX99_9ACTN</name>
<dbReference type="OrthoDB" id="9808778at2"/>
<dbReference type="EMBL" id="CP026304">
    <property type="protein sequence ID" value="AVZ71501.1"/>
    <property type="molecule type" value="Genomic_DNA"/>
</dbReference>
<dbReference type="GeneID" id="55654444"/>
<organism evidence="1 2">
    <name type="scientific">Streptomyces lunaelactis</name>
    <dbReference type="NCBI Taxonomy" id="1535768"/>
    <lineage>
        <taxon>Bacteria</taxon>
        <taxon>Bacillati</taxon>
        <taxon>Actinomycetota</taxon>
        <taxon>Actinomycetes</taxon>
        <taxon>Kitasatosporales</taxon>
        <taxon>Streptomycetaceae</taxon>
        <taxon>Streptomyces</taxon>
    </lineage>
</organism>
<proteinExistence type="predicted"/>
<keyword evidence="2" id="KW-1185">Reference proteome</keyword>